<dbReference type="RefSeq" id="XP_024717342.1">
    <property type="nucleotide sequence ID" value="XM_024863823.1"/>
</dbReference>
<reference evidence="2 3" key="1">
    <citation type="journal article" date="2018" name="New Phytol.">
        <title>Comparative genomics and transcriptomics depict ericoid mycorrhizal fungi as versatile saprotrophs and plant mutualists.</title>
        <authorList>
            <person name="Martino E."/>
            <person name="Morin E."/>
            <person name="Grelet G.A."/>
            <person name="Kuo A."/>
            <person name="Kohler A."/>
            <person name="Daghino S."/>
            <person name="Barry K.W."/>
            <person name="Cichocki N."/>
            <person name="Clum A."/>
            <person name="Dockter R.B."/>
            <person name="Hainaut M."/>
            <person name="Kuo R.C."/>
            <person name="LaButti K."/>
            <person name="Lindahl B.D."/>
            <person name="Lindquist E.A."/>
            <person name="Lipzen A."/>
            <person name="Khouja H.R."/>
            <person name="Magnuson J."/>
            <person name="Murat C."/>
            <person name="Ohm R.A."/>
            <person name="Singer S.W."/>
            <person name="Spatafora J.W."/>
            <person name="Wang M."/>
            <person name="Veneault-Fourrey C."/>
            <person name="Henrissat B."/>
            <person name="Grigoriev I.V."/>
            <person name="Martin F.M."/>
            <person name="Perotto S."/>
        </authorList>
    </citation>
    <scope>NUCLEOTIDE SEQUENCE [LARGE SCALE GENOMIC DNA]</scope>
    <source>
        <strain evidence="2 3">ATCC 22711</strain>
    </source>
</reference>
<keyword evidence="1" id="KW-0812">Transmembrane</keyword>
<dbReference type="GeneID" id="36571904"/>
<feature type="transmembrane region" description="Helical" evidence="1">
    <location>
        <begin position="49"/>
        <end position="67"/>
    </location>
</feature>
<dbReference type="EMBL" id="KZ679017">
    <property type="protein sequence ID" value="PSS09044.1"/>
    <property type="molecule type" value="Genomic_DNA"/>
</dbReference>
<keyword evidence="1" id="KW-0472">Membrane</keyword>
<dbReference type="AlphaFoldDB" id="A0A2T3ARR8"/>
<evidence type="ECO:0000313" key="3">
    <source>
        <dbReference type="Proteomes" id="UP000241818"/>
    </source>
</evidence>
<name>A0A2T3ARR8_AMORE</name>
<evidence type="ECO:0000256" key="1">
    <source>
        <dbReference type="SAM" id="Phobius"/>
    </source>
</evidence>
<protein>
    <submittedName>
        <fullName evidence="2">Uncharacterized protein</fullName>
    </submittedName>
</protein>
<proteinExistence type="predicted"/>
<sequence length="71" mass="8452">MDVVFNKVQSRSGKQRHGENVVYLPEKNHNYRPKFDTSYASILRSSPDIFFVFLFCFFLFPGYLYFVSSIR</sequence>
<gene>
    <name evidence="2" type="ORF">M430DRAFT_182250</name>
</gene>
<keyword evidence="3" id="KW-1185">Reference proteome</keyword>
<dbReference type="Proteomes" id="UP000241818">
    <property type="component" value="Unassembled WGS sequence"/>
</dbReference>
<dbReference type="InParanoid" id="A0A2T3ARR8"/>
<evidence type="ECO:0000313" key="2">
    <source>
        <dbReference type="EMBL" id="PSS09044.1"/>
    </source>
</evidence>
<accession>A0A2T3ARR8</accession>
<keyword evidence="1" id="KW-1133">Transmembrane helix</keyword>
<organism evidence="2 3">
    <name type="scientific">Amorphotheca resinae ATCC 22711</name>
    <dbReference type="NCBI Taxonomy" id="857342"/>
    <lineage>
        <taxon>Eukaryota</taxon>
        <taxon>Fungi</taxon>
        <taxon>Dikarya</taxon>
        <taxon>Ascomycota</taxon>
        <taxon>Pezizomycotina</taxon>
        <taxon>Leotiomycetes</taxon>
        <taxon>Helotiales</taxon>
        <taxon>Amorphothecaceae</taxon>
        <taxon>Amorphotheca</taxon>
    </lineage>
</organism>